<feature type="region of interest" description="Disordered" evidence="1">
    <location>
        <begin position="1"/>
        <end position="56"/>
    </location>
</feature>
<evidence type="ECO:0008006" key="4">
    <source>
        <dbReference type="Google" id="ProtNLM"/>
    </source>
</evidence>
<evidence type="ECO:0000256" key="1">
    <source>
        <dbReference type="SAM" id="MobiDB-lite"/>
    </source>
</evidence>
<accession>A0A1J0GNX8</accession>
<evidence type="ECO:0000313" key="2">
    <source>
        <dbReference type="EMBL" id="APC43244.1"/>
    </source>
</evidence>
<dbReference type="Proteomes" id="UP000225416">
    <property type="component" value="Segment"/>
</dbReference>
<sequence length="56" mass="6462">MDHIKPGDDHSESNLRSLCSWHHGKKSGAEGGAAARRNWRRQDRKFRRTEDHPGLL</sequence>
<feature type="compositionally biased region" description="Basic and acidic residues" evidence="1">
    <location>
        <begin position="1"/>
        <end position="13"/>
    </location>
</feature>
<feature type="compositionally biased region" description="Basic residues" evidence="1">
    <location>
        <begin position="37"/>
        <end position="47"/>
    </location>
</feature>
<gene>
    <name evidence="2" type="ORF">Joe_04</name>
</gene>
<evidence type="ECO:0000313" key="3">
    <source>
        <dbReference type="Proteomes" id="UP000225416"/>
    </source>
</evidence>
<keyword evidence="3" id="KW-1185">Reference proteome</keyword>
<name>A0A1J0GNX8_9CAUD</name>
<protein>
    <recommendedName>
        <fullName evidence="4">HNH endonuclease</fullName>
    </recommendedName>
</protein>
<proteinExistence type="predicted"/>
<organism evidence="2 3">
    <name type="scientific">Streptomyces phage Joe</name>
    <dbReference type="NCBI Taxonomy" id="1913034"/>
    <lineage>
        <taxon>Viruses</taxon>
        <taxon>Duplodnaviria</taxon>
        <taxon>Heunggongvirae</taxon>
        <taxon>Uroviricota</taxon>
        <taxon>Caudoviricetes</taxon>
        <taxon>Arquatrovirinae</taxon>
        <taxon>Camvirus</taxon>
        <taxon>Camvirus joe</taxon>
    </lineage>
</organism>
<dbReference type="EMBL" id="KX815338">
    <property type="protein sequence ID" value="APC43244.1"/>
    <property type="molecule type" value="Genomic_DNA"/>
</dbReference>
<reference evidence="2 3" key="1">
    <citation type="submission" date="2016-09" db="EMBL/GenBank/DDBJ databases">
        <title>DNA sequence of the Streptomyces Phage Joe and characterization of phiJoe genome integration and excision.</title>
        <authorList>
            <person name="Fogg P.C.M."/>
            <person name="Haley J.A."/>
            <person name="Margaret S.C.M."/>
        </authorList>
    </citation>
    <scope>NUCLEOTIDE SEQUENCE [LARGE SCALE GENOMIC DNA]</scope>
</reference>